<keyword evidence="1" id="KW-0732">Signal</keyword>
<dbReference type="RefSeq" id="WP_377142796.1">
    <property type="nucleotide sequence ID" value="NZ_JBHTIA010000008.1"/>
</dbReference>
<feature type="chain" id="PRO_5045654285" evidence="1">
    <location>
        <begin position="21"/>
        <end position="161"/>
    </location>
</feature>
<reference evidence="3" key="1">
    <citation type="journal article" date="2019" name="Int. J. Syst. Evol. Microbiol.">
        <title>The Global Catalogue of Microorganisms (GCM) 10K type strain sequencing project: providing services to taxonomists for standard genome sequencing and annotation.</title>
        <authorList>
            <consortium name="The Broad Institute Genomics Platform"/>
            <consortium name="The Broad Institute Genome Sequencing Center for Infectious Disease"/>
            <person name="Wu L."/>
            <person name="Ma J."/>
        </authorList>
    </citation>
    <scope>NUCLEOTIDE SEQUENCE [LARGE SCALE GENOMIC DNA]</scope>
    <source>
        <strain evidence="3">CCUG 60742</strain>
    </source>
</reference>
<name>A0ABW2ZH97_9SPHI</name>
<proteinExistence type="predicted"/>
<dbReference type="EMBL" id="JBHTIA010000008">
    <property type="protein sequence ID" value="MFD0765576.1"/>
    <property type="molecule type" value="Genomic_DNA"/>
</dbReference>
<accession>A0ABW2ZH97</accession>
<gene>
    <name evidence="2" type="ORF">ACFQZI_12000</name>
</gene>
<protein>
    <submittedName>
        <fullName evidence="2">Uncharacterized protein</fullName>
    </submittedName>
</protein>
<evidence type="ECO:0000313" key="2">
    <source>
        <dbReference type="EMBL" id="MFD0765576.1"/>
    </source>
</evidence>
<organism evidence="2 3">
    <name type="scientific">Mucilaginibacter lutimaris</name>
    <dbReference type="NCBI Taxonomy" id="931629"/>
    <lineage>
        <taxon>Bacteria</taxon>
        <taxon>Pseudomonadati</taxon>
        <taxon>Bacteroidota</taxon>
        <taxon>Sphingobacteriia</taxon>
        <taxon>Sphingobacteriales</taxon>
        <taxon>Sphingobacteriaceae</taxon>
        <taxon>Mucilaginibacter</taxon>
    </lineage>
</organism>
<dbReference type="Proteomes" id="UP001597073">
    <property type="component" value="Unassembled WGS sequence"/>
</dbReference>
<comment type="caution">
    <text evidence="2">The sequence shown here is derived from an EMBL/GenBank/DDBJ whole genome shotgun (WGS) entry which is preliminary data.</text>
</comment>
<evidence type="ECO:0000313" key="3">
    <source>
        <dbReference type="Proteomes" id="UP001597073"/>
    </source>
</evidence>
<keyword evidence="3" id="KW-1185">Reference proteome</keyword>
<sequence length="161" mass="17971">MKKHFYLLLFLAFATQISLAQVRKKAVRTPKPVAAAAPLTVKPVDVPAVIPAPSVDAFVKELLPQIKDNNFVLLINFYEENGTNMAEIMKYPAEAGVIDIRDEQFFDLKKLNYFKSNASTVLVTGDLFKNALFTKGKTHNIFKVKTTGNVTSQNMIAKHDL</sequence>
<evidence type="ECO:0000256" key="1">
    <source>
        <dbReference type="SAM" id="SignalP"/>
    </source>
</evidence>
<feature type="signal peptide" evidence="1">
    <location>
        <begin position="1"/>
        <end position="20"/>
    </location>
</feature>